<dbReference type="PANTHER" id="PTHR16255:SF15">
    <property type="entry name" value="SPORULATION PROTEIN RMD1"/>
    <property type="match status" value="1"/>
</dbReference>
<feature type="region of interest" description="Disordered" evidence="2">
    <location>
        <begin position="1"/>
        <end position="49"/>
    </location>
</feature>
<dbReference type="InterPro" id="IPR051624">
    <property type="entry name" value="RMD1/Sad1-interacting"/>
</dbReference>
<evidence type="ECO:0000256" key="1">
    <source>
        <dbReference type="ARBA" id="ARBA00008306"/>
    </source>
</evidence>
<keyword evidence="3" id="KW-0472">Membrane</keyword>
<protein>
    <recommendedName>
        <fullName evidence="4">DUF155 domain-containing protein</fullName>
    </recommendedName>
</protein>
<name>A0A507C2X6_9FUNG</name>
<sequence>MAAQRRPFGRLPSENDVGGPAIRIPGPAQQTQQLPTAQRLPKRTTKTAEKGISLDTQYDQFPSEIPDDEAAPFLSGLPKPGNLLTSKVNRKYLPRVTAYCTAASYNLEKLHVVFDDLRPYDALPTTKRYDEALYTTIDPSRVPIDLSTFIPPSSLNNNIAVTVQPSQLQSHQPHVNHPQVQPTIPDLLQTDLDTRFLDVDDQQVVDARDSFFEQNVDSTGAPLPSSIPMESIAKKIAPVGELFLFDYGVVVCWGLSEFEEKVVLDLIRPFEEESVKPDEIEKEDFVFFYNVLAPPQIFNDIITLRKPSNVKHKLAISHAIAQSTKLTVYEYLVEDTIEGTKSIPETMAMTGRIHMSRGQVNRKIGSLFAMRINVNLVSNVLDAPELLWSEPSLEPLYNAIRLYLEITQRVDLLNQRVQIISDLLEVLKDNMTSSHDEALEWIVIILIATEIVLGVFQMLLDMYVLLLI</sequence>
<keyword evidence="3" id="KW-0812">Transmembrane</keyword>
<dbReference type="GeneID" id="42004652"/>
<dbReference type="Pfam" id="PF02582">
    <property type="entry name" value="DUF155"/>
    <property type="match status" value="1"/>
</dbReference>
<dbReference type="EMBL" id="QEAO01000018">
    <property type="protein sequence ID" value="TPX33718.1"/>
    <property type="molecule type" value="Genomic_DNA"/>
</dbReference>
<evidence type="ECO:0000259" key="4">
    <source>
        <dbReference type="Pfam" id="PF02582"/>
    </source>
</evidence>
<keyword evidence="6" id="KW-1185">Reference proteome</keyword>
<proteinExistence type="inferred from homology"/>
<feature type="compositionally biased region" description="Low complexity" evidence="2">
    <location>
        <begin position="27"/>
        <end position="39"/>
    </location>
</feature>
<gene>
    <name evidence="5" type="ORF">SmJEL517_g03427</name>
</gene>
<dbReference type="Proteomes" id="UP000319731">
    <property type="component" value="Unassembled WGS sequence"/>
</dbReference>
<organism evidence="5 6">
    <name type="scientific">Synchytrium microbalum</name>
    <dbReference type="NCBI Taxonomy" id="1806994"/>
    <lineage>
        <taxon>Eukaryota</taxon>
        <taxon>Fungi</taxon>
        <taxon>Fungi incertae sedis</taxon>
        <taxon>Chytridiomycota</taxon>
        <taxon>Chytridiomycota incertae sedis</taxon>
        <taxon>Chytridiomycetes</taxon>
        <taxon>Synchytriales</taxon>
        <taxon>Synchytriaceae</taxon>
        <taxon>Synchytrium</taxon>
    </lineage>
</organism>
<keyword evidence="3" id="KW-1133">Transmembrane helix</keyword>
<comment type="similarity">
    <text evidence="1">Belongs to the RMD1/sif2 family.</text>
</comment>
<comment type="caution">
    <text evidence="5">The sequence shown here is derived from an EMBL/GenBank/DDBJ whole genome shotgun (WGS) entry which is preliminary data.</text>
</comment>
<dbReference type="AlphaFoldDB" id="A0A507C2X6"/>
<evidence type="ECO:0000313" key="6">
    <source>
        <dbReference type="Proteomes" id="UP000319731"/>
    </source>
</evidence>
<evidence type="ECO:0000313" key="5">
    <source>
        <dbReference type="EMBL" id="TPX33718.1"/>
    </source>
</evidence>
<feature type="transmembrane region" description="Helical" evidence="3">
    <location>
        <begin position="441"/>
        <end position="466"/>
    </location>
</feature>
<dbReference type="RefSeq" id="XP_031024635.1">
    <property type="nucleotide sequence ID" value="XM_031169355.1"/>
</dbReference>
<accession>A0A507C2X6</accession>
<dbReference type="InterPro" id="IPR003734">
    <property type="entry name" value="DUF155"/>
</dbReference>
<dbReference type="PANTHER" id="PTHR16255">
    <property type="entry name" value="REQUIRED FOR MEIOTIC NUCLEAR DIVISION PROTEIN 1 HOMOLOG"/>
    <property type="match status" value="1"/>
</dbReference>
<evidence type="ECO:0000256" key="2">
    <source>
        <dbReference type="SAM" id="MobiDB-lite"/>
    </source>
</evidence>
<dbReference type="OrthoDB" id="18302at2759"/>
<evidence type="ECO:0000256" key="3">
    <source>
        <dbReference type="SAM" id="Phobius"/>
    </source>
</evidence>
<dbReference type="GO" id="GO:0005739">
    <property type="term" value="C:mitochondrion"/>
    <property type="evidence" value="ECO:0007669"/>
    <property type="project" value="UniProtKB-ARBA"/>
</dbReference>
<reference evidence="5 6" key="1">
    <citation type="journal article" date="2019" name="Sci. Rep.">
        <title>Comparative genomics of chytrid fungi reveal insights into the obligate biotrophic and pathogenic lifestyle of Synchytrium endobioticum.</title>
        <authorList>
            <person name="van de Vossenberg B.T.L.H."/>
            <person name="Warris S."/>
            <person name="Nguyen H.D.T."/>
            <person name="van Gent-Pelzer M.P.E."/>
            <person name="Joly D.L."/>
            <person name="van de Geest H.C."/>
            <person name="Bonants P.J.M."/>
            <person name="Smith D.S."/>
            <person name="Levesque C.A."/>
            <person name="van der Lee T.A.J."/>
        </authorList>
    </citation>
    <scope>NUCLEOTIDE SEQUENCE [LARGE SCALE GENOMIC DNA]</scope>
    <source>
        <strain evidence="5 6">JEL517</strain>
    </source>
</reference>
<feature type="domain" description="DUF155" evidence="4">
    <location>
        <begin position="242"/>
        <end position="414"/>
    </location>
</feature>